<dbReference type="PATRIC" id="fig|217031.6.peg.2876"/>
<feature type="signal peptide" evidence="1">
    <location>
        <begin position="1"/>
        <end position="25"/>
    </location>
</feature>
<organism evidence="2 3">
    <name type="scientific">Lederbergia galactosidilytica</name>
    <dbReference type="NCBI Taxonomy" id="217031"/>
    <lineage>
        <taxon>Bacteria</taxon>
        <taxon>Bacillati</taxon>
        <taxon>Bacillota</taxon>
        <taxon>Bacilli</taxon>
        <taxon>Bacillales</taxon>
        <taxon>Bacillaceae</taxon>
        <taxon>Lederbergia</taxon>
    </lineage>
</organism>
<dbReference type="STRING" id="217031.ABB05_13330"/>
<sequence>MLKYTLAFGLVFTLLLSDPSSYTLAKEQSKKETIELPSSIINIEKENTNPNQNEEFPHLKPSEFTKELLESSNEPIENPYLIKILNESSINKSPFALGMRATIFMGTFPLNYQSEQSTPNWQYQKVNTNTYDNSSGKVNQQMSYAQQIQKRIKGGLTSKVEQAEDVQNMILLKTRKKTKLPLSLETMVGAGTKHHQVYNVNPKKVGHLNAYVPAIVEKGEVTYGEVYVVIRGMKREIVVKNVTSQKIGAWLPIQDHLYFTFQVTP</sequence>
<feature type="chain" id="PRO_5008081172" description="YfkD-like protein" evidence="1">
    <location>
        <begin position="26"/>
        <end position="265"/>
    </location>
</feature>
<dbReference type="OrthoDB" id="2690238at2"/>
<dbReference type="EMBL" id="LDJR01000052">
    <property type="protein sequence ID" value="OAK70149.1"/>
    <property type="molecule type" value="Genomic_DNA"/>
</dbReference>
<accession>A0A177ZRP7</accession>
<reference evidence="2 3" key="1">
    <citation type="submission" date="2015-05" db="EMBL/GenBank/DDBJ databases">
        <title>Comparison of genome.</title>
        <authorList>
            <person name="Zheng Z."/>
            <person name="Sun M."/>
        </authorList>
    </citation>
    <scope>NUCLEOTIDE SEQUENCE [LARGE SCALE GENOMIC DNA]</scope>
    <source>
        <strain evidence="2 3">G25-74</strain>
    </source>
</reference>
<dbReference type="InterPro" id="IPR025548">
    <property type="entry name" value="YfkD"/>
</dbReference>
<comment type="caution">
    <text evidence="2">The sequence shown here is derived from an EMBL/GenBank/DDBJ whole genome shotgun (WGS) entry which is preliminary data.</text>
</comment>
<protein>
    <recommendedName>
        <fullName evidence="4">YfkD-like protein</fullName>
    </recommendedName>
</protein>
<dbReference type="AlphaFoldDB" id="A0A177ZRP7"/>
<evidence type="ECO:0000313" key="3">
    <source>
        <dbReference type="Proteomes" id="UP000077881"/>
    </source>
</evidence>
<evidence type="ECO:0008006" key="4">
    <source>
        <dbReference type="Google" id="ProtNLM"/>
    </source>
</evidence>
<gene>
    <name evidence="2" type="ORF">ABB05_13330</name>
</gene>
<keyword evidence="3" id="KW-1185">Reference proteome</keyword>
<evidence type="ECO:0000313" key="2">
    <source>
        <dbReference type="EMBL" id="OAK70149.1"/>
    </source>
</evidence>
<evidence type="ECO:0000256" key="1">
    <source>
        <dbReference type="SAM" id="SignalP"/>
    </source>
</evidence>
<name>A0A177ZRP7_9BACI</name>
<keyword evidence="1" id="KW-0732">Signal</keyword>
<dbReference type="RefSeq" id="WP_057987501.1">
    <property type="nucleotide sequence ID" value="NZ_LDJR01000052.1"/>
</dbReference>
<dbReference type="Pfam" id="PF14167">
    <property type="entry name" value="YfkD"/>
    <property type="match status" value="1"/>
</dbReference>
<proteinExistence type="predicted"/>
<dbReference type="Proteomes" id="UP000077881">
    <property type="component" value="Unassembled WGS sequence"/>
</dbReference>